<evidence type="ECO:0000256" key="5">
    <source>
        <dbReference type="SAM" id="Phobius"/>
    </source>
</evidence>
<proteinExistence type="predicted"/>
<dbReference type="PANTHER" id="PTHR37451:SF1">
    <property type="entry name" value="MARVEL DOMAIN-CONTAINING PROTEIN"/>
    <property type="match status" value="1"/>
</dbReference>
<evidence type="ECO:0000256" key="1">
    <source>
        <dbReference type="ARBA" id="ARBA00004141"/>
    </source>
</evidence>
<keyword evidence="3 5" id="KW-1133">Transmembrane helix</keyword>
<keyword evidence="4 5" id="KW-0472">Membrane</keyword>
<keyword evidence="2 5" id="KW-0812">Transmembrane</keyword>
<feature type="transmembrane region" description="Helical" evidence="5">
    <location>
        <begin position="76"/>
        <end position="100"/>
    </location>
</feature>
<dbReference type="GO" id="GO:0016020">
    <property type="term" value="C:membrane"/>
    <property type="evidence" value="ECO:0007669"/>
    <property type="project" value="UniProtKB-SubCell"/>
</dbReference>
<feature type="domain" description="MARVEL" evidence="6">
    <location>
        <begin position="9"/>
        <end position="134"/>
    </location>
</feature>
<evidence type="ECO:0000313" key="8">
    <source>
        <dbReference type="Proteomes" id="UP000254866"/>
    </source>
</evidence>
<evidence type="ECO:0000259" key="6">
    <source>
        <dbReference type="Pfam" id="PF01284"/>
    </source>
</evidence>
<dbReference type="GeneID" id="43594543"/>
<accession>A0A370U1S5</accession>
<dbReference type="Proteomes" id="UP000254866">
    <property type="component" value="Unassembled WGS sequence"/>
</dbReference>
<evidence type="ECO:0000256" key="4">
    <source>
        <dbReference type="ARBA" id="ARBA00023136"/>
    </source>
</evidence>
<sequence>MAIFEVLMLPFRIAQGVLSIIILGLTAYVINSWNGILWWESPSQVNFLLFCSLWTLLALVYLVLAPMRFQAAAHKYAILAAEAVTMIFWFAGFIALAVLLGDIRCGRWGGVCRASQAATVFGAFEWLLFTATTVAAALHAFGLGSSRTKQHDPAIQVQPQV</sequence>
<dbReference type="InterPro" id="IPR008253">
    <property type="entry name" value="Marvel"/>
</dbReference>
<comment type="subcellular location">
    <subcellularLocation>
        <location evidence="1">Membrane</location>
        <topology evidence="1">Multi-pass membrane protein</topology>
    </subcellularLocation>
</comment>
<feature type="transmembrane region" description="Helical" evidence="5">
    <location>
        <begin position="120"/>
        <end position="141"/>
    </location>
</feature>
<dbReference type="Pfam" id="PF01284">
    <property type="entry name" value="MARVEL"/>
    <property type="match status" value="1"/>
</dbReference>
<feature type="transmembrane region" description="Helical" evidence="5">
    <location>
        <begin position="12"/>
        <end position="33"/>
    </location>
</feature>
<feature type="transmembrane region" description="Helical" evidence="5">
    <location>
        <begin position="45"/>
        <end position="64"/>
    </location>
</feature>
<evidence type="ECO:0000256" key="3">
    <source>
        <dbReference type="ARBA" id="ARBA00022989"/>
    </source>
</evidence>
<dbReference type="PANTHER" id="PTHR37451">
    <property type="entry name" value="MARVEL DOMAIN"/>
    <property type="match status" value="1"/>
</dbReference>
<dbReference type="RefSeq" id="XP_031874371.1">
    <property type="nucleotide sequence ID" value="XM_032010317.1"/>
</dbReference>
<dbReference type="AlphaFoldDB" id="A0A370U1S5"/>
<evidence type="ECO:0000256" key="2">
    <source>
        <dbReference type="ARBA" id="ARBA00022692"/>
    </source>
</evidence>
<organism evidence="7 8">
    <name type="scientific">Venustampulla echinocandica</name>
    <dbReference type="NCBI Taxonomy" id="2656787"/>
    <lineage>
        <taxon>Eukaryota</taxon>
        <taxon>Fungi</taxon>
        <taxon>Dikarya</taxon>
        <taxon>Ascomycota</taxon>
        <taxon>Pezizomycotina</taxon>
        <taxon>Leotiomycetes</taxon>
        <taxon>Helotiales</taxon>
        <taxon>Pleuroascaceae</taxon>
        <taxon>Venustampulla</taxon>
    </lineage>
</organism>
<dbReference type="EMBL" id="NPIC01000001">
    <property type="protein sequence ID" value="RDL41715.1"/>
    <property type="molecule type" value="Genomic_DNA"/>
</dbReference>
<evidence type="ECO:0000313" key="7">
    <source>
        <dbReference type="EMBL" id="RDL41715.1"/>
    </source>
</evidence>
<dbReference type="OrthoDB" id="2117453at2759"/>
<reference evidence="7 8" key="1">
    <citation type="journal article" date="2018" name="IMA Fungus">
        <title>IMA Genome-F 9: Draft genome sequence of Annulohypoxylon stygium, Aspergillus mulundensis, Berkeleyomyces basicola (syn. Thielaviopsis basicola), Ceratocystis smalleyi, two Cercospora beticola strains, Coleophoma cylindrospora, Fusarium fracticaudum, Phialophora cf. hyalina, and Morchella septimelata.</title>
        <authorList>
            <person name="Wingfield B.D."/>
            <person name="Bills G.F."/>
            <person name="Dong Y."/>
            <person name="Huang W."/>
            <person name="Nel W.J."/>
            <person name="Swalarsk-Parry B.S."/>
            <person name="Vaghefi N."/>
            <person name="Wilken P.M."/>
            <person name="An Z."/>
            <person name="de Beer Z.W."/>
            <person name="De Vos L."/>
            <person name="Chen L."/>
            <person name="Duong T.A."/>
            <person name="Gao Y."/>
            <person name="Hammerbacher A."/>
            <person name="Kikkert J.R."/>
            <person name="Li Y."/>
            <person name="Li H."/>
            <person name="Li K."/>
            <person name="Li Q."/>
            <person name="Liu X."/>
            <person name="Ma X."/>
            <person name="Naidoo K."/>
            <person name="Pethybridge S.J."/>
            <person name="Sun J."/>
            <person name="Steenkamp E.T."/>
            <person name="van der Nest M.A."/>
            <person name="van Wyk S."/>
            <person name="Wingfield M.J."/>
            <person name="Xiong C."/>
            <person name="Yue Q."/>
            <person name="Zhang X."/>
        </authorList>
    </citation>
    <scope>NUCLEOTIDE SEQUENCE [LARGE SCALE GENOMIC DNA]</scope>
    <source>
        <strain evidence="7 8">BP 5553</strain>
    </source>
</reference>
<comment type="caution">
    <text evidence="7">The sequence shown here is derived from an EMBL/GenBank/DDBJ whole genome shotgun (WGS) entry which is preliminary data.</text>
</comment>
<gene>
    <name evidence="7" type="ORF">BP5553_01694</name>
</gene>
<keyword evidence="8" id="KW-1185">Reference proteome</keyword>
<name>A0A370U1S5_9HELO</name>
<protein>
    <recommendedName>
        <fullName evidence="6">MARVEL domain-containing protein</fullName>
    </recommendedName>
</protein>